<organism evidence="3 4">
    <name type="scientific">Amniculicola lignicola CBS 123094</name>
    <dbReference type="NCBI Taxonomy" id="1392246"/>
    <lineage>
        <taxon>Eukaryota</taxon>
        <taxon>Fungi</taxon>
        <taxon>Dikarya</taxon>
        <taxon>Ascomycota</taxon>
        <taxon>Pezizomycotina</taxon>
        <taxon>Dothideomycetes</taxon>
        <taxon>Pleosporomycetidae</taxon>
        <taxon>Pleosporales</taxon>
        <taxon>Amniculicolaceae</taxon>
        <taxon>Amniculicola</taxon>
    </lineage>
</organism>
<dbReference type="AlphaFoldDB" id="A0A6A5W1C9"/>
<sequence>MFIDTEIANRNSKKPDVIIEPSSHPRYSEDTTPLLDSFLGQEAPPPSYLEATTPNPWNVRPSGDEEARLLAYDGRPSPGVHSADPLDGMYNGMYKGPSYRRRSLREKCTGRRMLKWIAALLAIVILAAIIAAVTHHQNTNTVASPVTETPLAAETGLPDGFIGKPTPSSRPPKFVDSETQDNYPIRWPARCGKDYNTKTHEFDFGAPSELLLKEAVHQLEGGYKRISGWIHIVKAPEDQTEGTIRAKLAYAASTSVDINTIPWAVSANSLVIGDPETTDVFDGVHKGTACLGISVVVYMAAGVTLENLNASSTHLGMQIHDGVNFSVTNRTSISLVTGTLDAAQLDSRETRLDTISGSISGKYALADLLSVNTKSGSVNINVEPQEKKEGGKDAAIFEATSISGSLRTDFERKRIPDRDYQVTIDTKMGSIDGAYIHGSSTLITSVAGSITADILPFHGRSYTSRLETESSSGQTILKLHAPYNKSGPLDILTSVHKSISGALELTYPQEWTGHLDGSTINGLLHLQGRDLELIHQGEDLPGGRTVEAKKGTGKSNLSFSTISGGCDVKVGRL</sequence>
<feature type="region of interest" description="Disordered" evidence="1">
    <location>
        <begin position="158"/>
        <end position="179"/>
    </location>
</feature>
<evidence type="ECO:0008006" key="5">
    <source>
        <dbReference type="Google" id="ProtNLM"/>
    </source>
</evidence>
<evidence type="ECO:0000256" key="1">
    <source>
        <dbReference type="SAM" id="MobiDB-lite"/>
    </source>
</evidence>
<feature type="transmembrane region" description="Helical" evidence="2">
    <location>
        <begin position="113"/>
        <end position="133"/>
    </location>
</feature>
<evidence type="ECO:0000256" key="2">
    <source>
        <dbReference type="SAM" id="Phobius"/>
    </source>
</evidence>
<protein>
    <recommendedName>
        <fullName evidence="5">Adhesin domain-containing protein</fullName>
    </recommendedName>
</protein>
<reference evidence="3" key="1">
    <citation type="journal article" date="2020" name="Stud. Mycol.">
        <title>101 Dothideomycetes genomes: a test case for predicting lifestyles and emergence of pathogens.</title>
        <authorList>
            <person name="Haridas S."/>
            <person name="Albert R."/>
            <person name="Binder M."/>
            <person name="Bloem J."/>
            <person name="Labutti K."/>
            <person name="Salamov A."/>
            <person name="Andreopoulos B."/>
            <person name="Baker S."/>
            <person name="Barry K."/>
            <person name="Bills G."/>
            <person name="Bluhm B."/>
            <person name="Cannon C."/>
            <person name="Castanera R."/>
            <person name="Culley D."/>
            <person name="Daum C."/>
            <person name="Ezra D."/>
            <person name="Gonzalez J."/>
            <person name="Henrissat B."/>
            <person name="Kuo A."/>
            <person name="Liang C."/>
            <person name="Lipzen A."/>
            <person name="Lutzoni F."/>
            <person name="Magnuson J."/>
            <person name="Mondo S."/>
            <person name="Nolan M."/>
            <person name="Ohm R."/>
            <person name="Pangilinan J."/>
            <person name="Park H.-J."/>
            <person name="Ramirez L."/>
            <person name="Alfaro M."/>
            <person name="Sun H."/>
            <person name="Tritt A."/>
            <person name="Yoshinaga Y."/>
            <person name="Zwiers L.-H."/>
            <person name="Turgeon B."/>
            <person name="Goodwin S."/>
            <person name="Spatafora J."/>
            <person name="Crous P."/>
            <person name="Grigoriev I."/>
        </authorList>
    </citation>
    <scope>NUCLEOTIDE SEQUENCE</scope>
    <source>
        <strain evidence="3">CBS 123094</strain>
    </source>
</reference>
<keyword evidence="2" id="KW-0472">Membrane</keyword>
<keyword evidence="2" id="KW-1133">Transmembrane helix</keyword>
<name>A0A6A5W1C9_9PLEO</name>
<proteinExistence type="predicted"/>
<evidence type="ECO:0000313" key="3">
    <source>
        <dbReference type="EMBL" id="KAF1994709.1"/>
    </source>
</evidence>
<dbReference type="EMBL" id="ML977653">
    <property type="protein sequence ID" value="KAF1994709.1"/>
    <property type="molecule type" value="Genomic_DNA"/>
</dbReference>
<accession>A0A6A5W1C9</accession>
<dbReference type="Proteomes" id="UP000799779">
    <property type="component" value="Unassembled WGS sequence"/>
</dbReference>
<dbReference type="OrthoDB" id="3539644at2759"/>
<gene>
    <name evidence="3" type="ORF">P154DRAFT_526879</name>
</gene>
<keyword evidence="2" id="KW-0812">Transmembrane</keyword>
<keyword evidence="4" id="KW-1185">Reference proteome</keyword>
<evidence type="ECO:0000313" key="4">
    <source>
        <dbReference type="Proteomes" id="UP000799779"/>
    </source>
</evidence>